<dbReference type="RefSeq" id="WP_053418163.1">
    <property type="nucleotide sequence ID" value="NZ_JBNNVA010000007.1"/>
</dbReference>
<dbReference type="NCBIfam" id="TIGR01182">
    <property type="entry name" value="eda"/>
    <property type="match status" value="1"/>
</dbReference>
<dbReference type="GO" id="GO:0016829">
    <property type="term" value="F:lyase activity"/>
    <property type="evidence" value="ECO:0007669"/>
    <property type="project" value="UniProtKB-KW"/>
</dbReference>
<proteinExistence type="inferred from homology"/>
<dbReference type="STRING" id="263475.AMD00_16930"/>
<evidence type="ECO:0000256" key="2">
    <source>
        <dbReference type="ARBA" id="ARBA00006906"/>
    </source>
</evidence>
<dbReference type="SUPFAM" id="SSF51569">
    <property type="entry name" value="Aldolase"/>
    <property type="match status" value="1"/>
</dbReference>
<comment type="similarity">
    <text evidence="2">Belongs to the KHG/KDPG aldolase family.</text>
</comment>
<dbReference type="Proteomes" id="UP000036867">
    <property type="component" value="Unassembled WGS sequence"/>
</dbReference>
<accession>A0A0M0LGF6</accession>
<dbReference type="AlphaFoldDB" id="A0A0M0LGF6"/>
<dbReference type="InterPro" id="IPR000887">
    <property type="entry name" value="Aldlse_KDPG_KHG"/>
</dbReference>
<dbReference type="Gene3D" id="3.20.20.70">
    <property type="entry name" value="Aldolase class I"/>
    <property type="match status" value="1"/>
</dbReference>
<protein>
    <submittedName>
        <fullName evidence="6">2-dehydro-3-deoxyphosphogluconate aldolase</fullName>
    </submittedName>
</protein>
<sequence>MNKEQALLRMKEAGVIPVMRGMKTATVIDLLQALYEGGLKAVEITIEGDEGLDSIKVAKEHFKEKLLVGAGTILSGADAQASIDAGADFIVTPIVVEDAITVAKENNCFVAIGAFSPTEIATAYSLGADIVKVFPANTLGADYLKNVKGPLPQIPLMPTGGIDLSNIQSYFNNGAICVGVGSAIYKFNTAAEITAAAREYVQAFESAKN</sequence>
<comment type="subunit">
    <text evidence="3">Homotrimer.</text>
</comment>
<evidence type="ECO:0000256" key="5">
    <source>
        <dbReference type="ARBA" id="ARBA00023277"/>
    </source>
</evidence>
<dbReference type="Pfam" id="PF01081">
    <property type="entry name" value="Aldolase"/>
    <property type="match status" value="1"/>
</dbReference>
<dbReference type="PANTHER" id="PTHR30246:SF1">
    <property type="entry name" value="2-DEHYDRO-3-DEOXY-6-PHOSPHOGALACTONATE ALDOLASE-RELATED"/>
    <property type="match status" value="1"/>
</dbReference>
<dbReference type="CDD" id="cd00452">
    <property type="entry name" value="KDPG_aldolase"/>
    <property type="match status" value="1"/>
</dbReference>
<organism evidence="6 7">
    <name type="scientific">Viridibacillus arvi</name>
    <dbReference type="NCBI Taxonomy" id="263475"/>
    <lineage>
        <taxon>Bacteria</taxon>
        <taxon>Bacillati</taxon>
        <taxon>Bacillota</taxon>
        <taxon>Bacilli</taxon>
        <taxon>Bacillales</taxon>
        <taxon>Caryophanaceae</taxon>
        <taxon>Viridibacillus</taxon>
    </lineage>
</organism>
<dbReference type="EMBL" id="LILB01000005">
    <property type="protein sequence ID" value="KOO49982.1"/>
    <property type="molecule type" value="Genomic_DNA"/>
</dbReference>
<name>A0A0M0LGF6_9BACL</name>
<dbReference type="OrthoDB" id="9802667at2"/>
<dbReference type="PANTHER" id="PTHR30246">
    <property type="entry name" value="2-KETO-3-DEOXY-6-PHOSPHOGLUCONATE ALDOLASE"/>
    <property type="match status" value="1"/>
</dbReference>
<dbReference type="InterPro" id="IPR013785">
    <property type="entry name" value="Aldolase_TIM"/>
</dbReference>
<dbReference type="GeneID" id="301137778"/>
<reference evidence="7" key="1">
    <citation type="submission" date="2015-08" db="EMBL/GenBank/DDBJ databases">
        <title>Fjat-10028 dsm 16317.</title>
        <authorList>
            <person name="Liu B."/>
            <person name="Wang J."/>
            <person name="Zhu Y."/>
            <person name="Liu G."/>
            <person name="Chen Q."/>
            <person name="Chen Z."/>
            <person name="Lan J."/>
            <person name="Che J."/>
            <person name="Ge C."/>
            <person name="Shi H."/>
            <person name="Pan Z."/>
            <person name="Liu X."/>
        </authorList>
    </citation>
    <scope>NUCLEOTIDE SEQUENCE [LARGE SCALE GENOMIC DNA]</scope>
    <source>
        <strain evidence="7">DSM 16317</strain>
    </source>
</reference>
<comment type="pathway">
    <text evidence="1">Carbohydrate acid metabolism.</text>
</comment>
<evidence type="ECO:0000256" key="4">
    <source>
        <dbReference type="ARBA" id="ARBA00023239"/>
    </source>
</evidence>
<comment type="caution">
    <text evidence="6">The sequence shown here is derived from an EMBL/GenBank/DDBJ whole genome shotgun (WGS) entry which is preliminary data.</text>
</comment>
<keyword evidence="5" id="KW-0119">Carbohydrate metabolism</keyword>
<evidence type="ECO:0000313" key="6">
    <source>
        <dbReference type="EMBL" id="KOO49982.1"/>
    </source>
</evidence>
<evidence type="ECO:0000256" key="1">
    <source>
        <dbReference type="ARBA" id="ARBA00004761"/>
    </source>
</evidence>
<dbReference type="PATRIC" id="fig|263475.3.peg.4680"/>
<gene>
    <name evidence="6" type="ORF">AMD00_16930</name>
</gene>
<keyword evidence="4" id="KW-0456">Lyase</keyword>
<evidence type="ECO:0000313" key="7">
    <source>
        <dbReference type="Proteomes" id="UP000036867"/>
    </source>
</evidence>
<keyword evidence="7" id="KW-1185">Reference proteome</keyword>
<evidence type="ECO:0000256" key="3">
    <source>
        <dbReference type="ARBA" id="ARBA00011233"/>
    </source>
</evidence>